<dbReference type="EMBL" id="JALLAZ020000694">
    <property type="protein sequence ID" value="KAL3789190.1"/>
    <property type="molecule type" value="Genomic_DNA"/>
</dbReference>
<dbReference type="AlphaFoldDB" id="A0ABD3PM27"/>
<evidence type="ECO:0000313" key="3">
    <source>
        <dbReference type="Proteomes" id="UP001530315"/>
    </source>
</evidence>
<keyword evidence="3" id="KW-1185">Reference proteome</keyword>
<protein>
    <submittedName>
        <fullName evidence="2">Uncharacterized protein</fullName>
    </submittedName>
</protein>
<comment type="caution">
    <text evidence="2">The sequence shown here is derived from an EMBL/GenBank/DDBJ whole genome shotgun (WGS) entry which is preliminary data.</text>
</comment>
<evidence type="ECO:0000256" key="1">
    <source>
        <dbReference type="SAM" id="MobiDB-lite"/>
    </source>
</evidence>
<feature type="compositionally biased region" description="Low complexity" evidence="1">
    <location>
        <begin position="102"/>
        <end position="118"/>
    </location>
</feature>
<dbReference type="Proteomes" id="UP001530315">
    <property type="component" value="Unassembled WGS sequence"/>
</dbReference>
<organism evidence="2 3">
    <name type="scientific">Stephanodiscus triporus</name>
    <dbReference type="NCBI Taxonomy" id="2934178"/>
    <lineage>
        <taxon>Eukaryota</taxon>
        <taxon>Sar</taxon>
        <taxon>Stramenopiles</taxon>
        <taxon>Ochrophyta</taxon>
        <taxon>Bacillariophyta</taxon>
        <taxon>Coscinodiscophyceae</taxon>
        <taxon>Thalassiosirophycidae</taxon>
        <taxon>Stephanodiscales</taxon>
        <taxon>Stephanodiscaceae</taxon>
        <taxon>Stephanodiscus</taxon>
    </lineage>
</organism>
<feature type="region of interest" description="Disordered" evidence="1">
    <location>
        <begin position="32"/>
        <end position="121"/>
    </location>
</feature>
<proteinExistence type="predicted"/>
<accession>A0ABD3PM27</accession>
<evidence type="ECO:0000313" key="2">
    <source>
        <dbReference type="EMBL" id="KAL3789190.1"/>
    </source>
</evidence>
<feature type="compositionally biased region" description="Basic residues" evidence="1">
    <location>
        <begin position="214"/>
        <end position="225"/>
    </location>
</feature>
<reference evidence="2 3" key="1">
    <citation type="submission" date="2024-10" db="EMBL/GenBank/DDBJ databases">
        <title>Updated reference genomes for cyclostephanoid diatoms.</title>
        <authorList>
            <person name="Roberts W.R."/>
            <person name="Alverson A.J."/>
        </authorList>
    </citation>
    <scope>NUCLEOTIDE SEQUENCE [LARGE SCALE GENOMIC DNA]</scope>
    <source>
        <strain evidence="2 3">AJA276-08</strain>
    </source>
</reference>
<gene>
    <name evidence="2" type="ORF">ACHAW5_011029</name>
</gene>
<feature type="compositionally biased region" description="Basic and acidic residues" evidence="1">
    <location>
        <begin position="38"/>
        <end position="47"/>
    </location>
</feature>
<sequence>ALLTTQIAAAPPTFRLPPRLRPFLGGRRLCSAPTATHANEEDGRNRGEEDDDDDDDGHCGREPGRTHLLRWRRRSEGGDDGRTTTTRTGRTSTAARPPPPSSSSSPSYYSPSSHSRGPYMTSPYFRRIFASGMRNLEERRREADGDVDDVEGALRSCFGINEDMARVIADAAAAVVASMEGGGIPPGGGAGGLDVSTTTVTTTTRHGGGVERPRSRRKCGGRRPLRPPTPSISADDDDRRRRIRDRLLSPVDLSGYSRRRGTDGMLGGRHDDGDDNTPRSPTTTMTRTTPVESSKSAYAAARHGSEFFASVARGRGRVDETKSVGRLLLPSFSGPDDE</sequence>
<feature type="compositionally biased region" description="Low complexity" evidence="1">
    <location>
        <begin position="278"/>
        <end position="290"/>
    </location>
</feature>
<feature type="compositionally biased region" description="Low complexity" evidence="1">
    <location>
        <begin position="83"/>
        <end position="95"/>
    </location>
</feature>
<feature type="region of interest" description="Disordered" evidence="1">
    <location>
        <begin position="314"/>
        <end position="338"/>
    </location>
</feature>
<feature type="region of interest" description="Disordered" evidence="1">
    <location>
        <begin position="187"/>
        <end position="298"/>
    </location>
</feature>
<feature type="non-terminal residue" evidence="2">
    <location>
        <position position="1"/>
    </location>
</feature>
<name>A0ABD3PM27_9STRA</name>